<dbReference type="EC" id="3.1.4.58" evidence="2"/>
<comment type="catalytic activity">
    <reaction evidence="2">
        <text>a 3'-end 2',3'-cyclophospho-ribonucleotide-RNA + H2O = a 3'-end 2'-phospho-ribonucleotide-RNA + H(+)</text>
        <dbReference type="Rhea" id="RHEA:11828"/>
        <dbReference type="Rhea" id="RHEA-COMP:10464"/>
        <dbReference type="Rhea" id="RHEA-COMP:17353"/>
        <dbReference type="ChEBI" id="CHEBI:15377"/>
        <dbReference type="ChEBI" id="CHEBI:15378"/>
        <dbReference type="ChEBI" id="CHEBI:83064"/>
        <dbReference type="ChEBI" id="CHEBI:173113"/>
        <dbReference type="EC" id="3.1.4.58"/>
    </reaction>
</comment>
<reference evidence="4" key="1">
    <citation type="journal article" date="2020" name="mSystems">
        <title>Genome- and Community-Level Interaction Insights into Carbon Utilization and Element Cycling Functions of Hydrothermarchaeota in Hydrothermal Sediment.</title>
        <authorList>
            <person name="Zhou Z."/>
            <person name="Liu Y."/>
            <person name="Xu W."/>
            <person name="Pan J."/>
            <person name="Luo Z.H."/>
            <person name="Li M."/>
        </authorList>
    </citation>
    <scope>NUCLEOTIDE SEQUENCE [LARGE SCALE GENOMIC DNA]</scope>
    <source>
        <strain evidence="4">SpSt-658</strain>
    </source>
</reference>
<feature type="active site" description="Proton acceptor" evidence="2">
    <location>
        <position position="133"/>
    </location>
</feature>
<accession>A0A7C4D0G0</accession>
<dbReference type="InterPro" id="IPR004175">
    <property type="entry name" value="RNA_CPDase"/>
</dbReference>
<proteinExistence type="inferred from homology"/>
<feature type="active site" description="Proton donor" evidence="2">
    <location>
        <position position="43"/>
    </location>
</feature>
<dbReference type="GO" id="GO:0004113">
    <property type="term" value="F:2',3'-cyclic-nucleotide 3'-phosphodiesterase activity"/>
    <property type="evidence" value="ECO:0007669"/>
    <property type="project" value="InterPro"/>
</dbReference>
<dbReference type="PANTHER" id="PTHR35561">
    <property type="entry name" value="RNA 2',3'-CYCLIC PHOSPHODIESTERASE"/>
    <property type="match status" value="1"/>
</dbReference>
<evidence type="ECO:0000259" key="3">
    <source>
        <dbReference type="Pfam" id="PF10469"/>
    </source>
</evidence>
<evidence type="ECO:0000256" key="2">
    <source>
        <dbReference type="HAMAP-Rule" id="MF_01940"/>
    </source>
</evidence>
<dbReference type="HAMAP" id="MF_01940">
    <property type="entry name" value="RNA_CPDase"/>
    <property type="match status" value="1"/>
</dbReference>
<feature type="short sequence motif" description="HXTX 1" evidence="2">
    <location>
        <begin position="43"/>
        <end position="46"/>
    </location>
</feature>
<sequence>MSIRCFIAIEIENYEVLKEIIKVKEELLRRGLDIKLVEDENIHLTLRFLGNISQNSVEVVKKILSSSSQIINRFEIEIRGLGVFPSIGNPRVIWVGVGKGVEELYQIRKIIDQEISKNKLYDVHKDEQEFHPHITLARVKSRRNIESFYDFYKRYSDYLFGVSSVTKIKLKQSILRPQGPIYHDIFIVSLR</sequence>
<dbReference type="Pfam" id="PF10469">
    <property type="entry name" value="AKAP7_NLS"/>
    <property type="match status" value="1"/>
</dbReference>
<comment type="caution">
    <text evidence="4">The sequence shown here is derived from an EMBL/GenBank/DDBJ whole genome shotgun (WGS) entry which is preliminary data.</text>
</comment>
<comment type="similarity">
    <text evidence="2">Belongs to the 2H phosphoesterase superfamily. ThpR family.</text>
</comment>
<evidence type="ECO:0000313" key="4">
    <source>
        <dbReference type="EMBL" id="HGM07121.1"/>
    </source>
</evidence>
<organism evidence="4">
    <name type="scientific">Ignisphaera aggregans</name>
    <dbReference type="NCBI Taxonomy" id="334771"/>
    <lineage>
        <taxon>Archaea</taxon>
        <taxon>Thermoproteota</taxon>
        <taxon>Thermoprotei</taxon>
        <taxon>Desulfurococcales</taxon>
        <taxon>Desulfurococcaceae</taxon>
        <taxon>Ignisphaera</taxon>
    </lineage>
</organism>
<name>A0A7C4D0G0_9CREN</name>
<feature type="domain" description="A-kinase anchor protein 7-like phosphoesterase" evidence="3">
    <location>
        <begin position="6"/>
        <end position="176"/>
    </location>
</feature>
<gene>
    <name evidence="4" type="primary">thpR</name>
    <name evidence="4" type="ORF">ENU31_01740</name>
</gene>
<dbReference type="PANTHER" id="PTHR35561:SF1">
    <property type="entry name" value="RNA 2',3'-CYCLIC PHOSPHODIESTERASE"/>
    <property type="match status" value="1"/>
</dbReference>
<dbReference type="Gene3D" id="3.90.1140.10">
    <property type="entry name" value="Cyclic phosphodiesterase"/>
    <property type="match status" value="1"/>
</dbReference>
<dbReference type="SUPFAM" id="SSF55144">
    <property type="entry name" value="LigT-like"/>
    <property type="match status" value="1"/>
</dbReference>
<dbReference type="InterPro" id="IPR019510">
    <property type="entry name" value="AKAP7-like_phosphoesterase"/>
</dbReference>
<keyword evidence="1 2" id="KW-0378">Hydrolase</keyword>
<protein>
    <recommendedName>
        <fullName evidence="2">RNA 2',3'-cyclic phosphodiesterase</fullName>
        <shortName evidence="2">RNA 2',3'-CPDase</shortName>
        <ecNumber evidence="2">3.1.4.58</ecNumber>
    </recommendedName>
</protein>
<dbReference type="NCBIfam" id="TIGR02258">
    <property type="entry name" value="2_5_ligase"/>
    <property type="match status" value="1"/>
</dbReference>
<comment type="function">
    <text evidence="2">Hydrolyzes RNA 2',3'-cyclic phosphodiester to an RNA 2'-phosphomonoester.</text>
</comment>
<dbReference type="GO" id="GO:0008664">
    <property type="term" value="F:RNA 2',3'-cyclic 3'-phosphodiesterase activity"/>
    <property type="evidence" value="ECO:0007669"/>
    <property type="project" value="UniProtKB-EC"/>
</dbReference>
<evidence type="ECO:0000256" key="1">
    <source>
        <dbReference type="ARBA" id="ARBA00022801"/>
    </source>
</evidence>
<dbReference type="AlphaFoldDB" id="A0A7C4D0G0"/>
<feature type="short sequence motif" description="HXTX 2" evidence="2">
    <location>
        <begin position="133"/>
        <end position="136"/>
    </location>
</feature>
<dbReference type="InterPro" id="IPR009097">
    <property type="entry name" value="Cyclic_Pdiesterase"/>
</dbReference>
<dbReference type="EMBL" id="DTCA01000057">
    <property type="protein sequence ID" value="HGM07121.1"/>
    <property type="molecule type" value="Genomic_DNA"/>
</dbReference>